<comment type="caution">
    <text evidence="8">The sequence shown here is derived from an EMBL/GenBank/DDBJ whole genome shotgun (WGS) entry which is preliminary data.</text>
</comment>
<dbReference type="PANTHER" id="PTHR21022">
    <property type="entry name" value="PREPHENATE DEHYDRATASE P PROTEIN"/>
    <property type="match status" value="1"/>
</dbReference>
<dbReference type="SUPFAM" id="SSF55021">
    <property type="entry name" value="ACT-like"/>
    <property type="match status" value="1"/>
</dbReference>
<evidence type="ECO:0000256" key="1">
    <source>
        <dbReference type="ARBA" id="ARBA00022605"/>
    </source>
</evidence>
<gene>
    <name evidence="8" type="ORF">HBR001_LOCUS3749</name>
</gene>
<evidence type="ECO:0008006" key="10">
    <source>
        <dbReference type="Google" id="ProtNLM"/>
    </source>
</evidence>
<proteinExistence type="predicted"/>
<dbReference type="CDD" id="cd04905">
    <property type="entry name" value="ACT_CM-PDT"/>
    <property type="match status" value="1"/>
</dbReference>
<keyword evidence="1" id="KW-0028">Amino-acid biosynthesis</keyword>
<dbReference type="Gene3D" id="3.40.190.10">
    <property type="entry name" value="Periplasmic binding protein-like II"/>
    <property type="match status" value="2"/>
</dbReference>
<dbReference type="PROSITE" id="PS51671">
    <property type="entry name" value="ACT"/>
    <property type="match status" value="1"/>
</dbReference>
<dbReference type="Proteomes" id="UP001162031">
    <property type="component" value="Unassembled WGS sequence"/>
</dbReference>
<dbReference type="GO" id="GO:0009094">
    <property type="term" value="P:L-phenylalanine biosynthetic process"/>
    <property type="evidence" value="ECO:0007669"/>
    <property type="project" value="UniProtKB-KW"/>
</dbReference>
<keyword evidence="4" id="KW-0456">Lyase</keyword>
<sequence length="469" mass="51247">MGSIAPALPPAKSDKKRSFTVTEKLAVVAACKAQSLRSAARQFNVDRNCVRAWRDKEAELLALHPTAKRLPGAGRRRQRRSLLSNVARRTDGQHNGETIVSANENRAAPSRKMIPTHDLITMTTTMATTSTSPTTKTTALTDSNKYVLVGFQGKEGAFSEVAAKTAFEELRLTHPHALMHDEFMTVGFPHTSDVMDAVERSVMTFGVLPVENSLSGTFHGILDRLVASHLKIVGEVIAVQELCLCALPGVRLHEIETLSSHPAVLDHCERFICAMERSSGKIVARHAAWDSAGACQEVQQEQKRHVAAIASEQAALAHGLVVLERSVGDELNNETRYMIVGRLDASSLPLGTTAATTTKSSIVIAVPNEPQALFKIVSAFALRNVMIVKIESRPASTAGRLFAAQTTHWDYIFYIDYMTSQDVTQEARLRANLEEFALWVKDLGTYTSSSGKTSVEPPRWTSVMNVVAC</sequence>
<dbReference type="SUPFAM" id="SSF48295">
    <property type="entry name" value="TrpR-like"/>
    <property type="match status" value="1"/>
</dbReference>
<dbReference type="GO" id="GO:0043565">
    <property type="term" value="F:sequence-specific DNA binding"/>
    <property type="evidence" value="ECO:0007669"/>
    <property type="project" value="InterPro"/>
</dbReference>
<dbReference type="AlphaFoldDB" id="A0AAV0TR46"/>
<dbReference type="InterPro" id="IPR002912">
    <property type="entry name" value="ACT_dom"/>
</dbReference>
<evidence type="ECO:0000256" key="4">
    <source>
        <dbReference type="ARBA" id="ARBA00023239"/>
    </source>
</evidence>
<evidence type="ECO:0000259" key="7">
    <source>
        <dbReference type="PROSITE" id="PS51671"/>
    </source>
</evidence>
<keyword evidence="9" id="KW-1185">Reference proteome</keyword>
<dbReference type="CDD" id="cd13631">
    <property type="entry name" value="PBP2_Ct-PDT_like"/>
    <property type="match status" value="1"/>
</dbReference>
<keyword evidence="2" id="KW-0057">Aromatic amino acid biosynthesis</keyword>
<feature type="domain" description="Prephenate dehydratase" evidence="6">
    <location>
        <begin position="148"/>
        <end position="342"/>
    </location>
</feature>
<dbReference type="Gene3D" id="3.30.70.260">
    <property type="match status" value="1"/>
</dbReference>
<dbReference type="InterPro" id="IPR010921">
    <property type="entry name" value="Trp_repressor/repl_initiator"/>
</dbReference>
<dbReference type="SUPFAM" id="SSF53850">
    <property type="entry name" value="Periplasmic binding protein-like II"/>
    <property type="match status" value="1"/>
</dbReference>
<dbReference type="Pfam" id="PF00800">
    <property type="entry name" value="PDT"/>
    <property type="match status" value="1"/>
</dbReference>
<dbReference type="EMBL" id="CANTFL010000634">
    <property type="protein sequence ID" value="CAI5726053.1"/>
    <property type="molecule type" value="Genomic_DNA"/>
</dbReference>
<reference evidence="8" key="1">
    <citation type="submission" date="2022-12" db="EMBL/GenBank/DDBJ databases">
        <authorList>
            <person name="Webb A."/>
        </authorList>
    </citation>
    <scope>NUCLEOTIDE SEQUENCE</scope>
    <source>
        <strain evidence="8">Hp1</strain>
    </source>
</reference>
<evidence type="ECO:0000256" key="3">
    <source>
        <dbReference type="ARBA" id="ARBA00023222"/>
    </source>
</evidence>
<dbReference type="InterPro" id="IPR001086">
    <property type="entry name" value="Preph_deHydtase"/>
</dbReference>
<feature type="domain" description="ACT" evidence="7">
    <location>
        <begin position="361"/>
        <end position="448"/>
    </location>
</feature>
<evidence type="ECO:0000259" key="6">
    <source>
        <dbReference type="PROSITE" id="PS51171"/>
    </source>
</evidence>
<evidence type="ECO:0000313" key="9">
    <source>
        <dbReference type="Proteomes" id="UP001162031"/>
    </source>
</evidence>
<evidence type="ECO:0000313" key="8">
    <source>
        <dbReference type="EMBL" id="CAI5726053.1"/>
    </source>
</evidence>
<keyword evidence="3" id="KW-0584">Phenylalanine biosynthesis</keyword>
<dbReference type="PROSITE" id="PS51171">
    <property type="entry name" value="PREPHENATE_DEHYDR_3"/>
    <property type="match status" value="1"/>
</dbReference>
<evidence type="ECO:0000256" key="5">
    <source>
        <dbReference type="ARBA" id="ARBA00029440"/>
    </source>
</evidence>
<dbReference type="InterPro" id="IPR045865">
    <property type="entry name" value="ACT-like_dom_sf"/>
</dbReference>
<dbReference type="GO" id="GO:0005737">
    <property type="term" value="C:cytoplasm"/>
    <property type="evidence" value="ECO:0007669"/>
    <property type="project" value="TreeGrafter"/>
</dbReference>
<name>A0AAV0TR46_HYABA</name>
<dbReference type="GO" id="GO:0004664">
    <property type="term" value="F:prephenate dehydratase activity"/>
    <property type="evidence" value="ECO:0007669"/>
    <property type="project" value="InterPro"/>
</dbReference>
<organism evidence="8 9">
    <name type="scientific">Hyaloperonospora brassicae</name>
    <name type="common">Brassica downy mildew</name>
    <name type="synonym">Peronospora brassicae</name>
    <dbReference type="NCBI Taxonomy" id="162125"/>
    <lineage>
        <taxon>Eukaryota</taxon>
        <taxon>Sar</taxon>
        <taxon>Stramenopiles</taxon>
        <taxon>Oomycota</taxon>
        <taxon>Peronosporomycetes</taxon>
        <taxon>Peronosporales</taxon>
        <taxon>Peronosporaceae</taxon>
        <taxon>Hyaloperonospora</taxon>
    </lineage>
</organism>
<dbReference type="PANTHER" id="PTHR21022:SF19">
    <property type="entry name" value="PREPHENATE DEHYDRATASE-RELATED"/>
    <property type="match status" value="1"/>
</dbReference>
<protein>
    <recommendedName>
        <fullName evidence="10">Prephenate dehydratase</fullName>
    </recommendedName>
</protein>
<evidence type="ECO:0000256" key="2">
    <source>
        <dbReference type="ARBA" id="ARBA00023141"/>
    </source>
</evidence>
<accession>A0AAV0TR46</accession>
<comment type="pathway">
    <text evidence="5">Amino-acid biosynthesis.</text>
</comment>